<dbReference type="RefSeq" id="XP_033686485.1">
    <property type="nucleotide sequence ID" value="XM_033823512.1"/>
</dbReference>
<protein>
    <recommendedName>
        <fullName evidence="3">DUF8021 domain-containing protein</fullName>
    </recommendedName>
</protein>
<feature type="chain" id="PRO_5025688471" description="DUF8021 domain-containing protein" evidence="2">
    <location>
        <begin position="22"/>
        <end position="270"/>
    </location>
</feature>
<dbReference type="InterPro" id="IPR058334">
    <property type="entry name" value="DUF8021"/>
</dbReference>
<sequence>MHTASLTFGVLFLTLASGAHSECTRASLNAAAQIYLVSLSSGEISSAFDNTKYVQNNKTMHLSSGILSEPLNVTHSKITADAVGCGAYIEVISTSPHPGHVIGTQIHTDSNGTPTLIDSIVTSEGDWLFNATKSLEIVTGEKWDAIPAGNRTSRAALKAAIDAYLDLWGNPDAPVPWGTPCRRMEGSAQTGSGKPDDSCNVGIPGGSQPPVTNRRYVVDEQMGSANVLCDFGAMRNGVPDSHEIRLGPNGKLRYVHTMTVMTAGESGNRE</sequence>
<dbReference type="Proteomes" id="UP000800094">
    <property type="component" value="Unassembled WGS sequence"/>
</dbReference>
<dbReference type="Pfam" id="PF26061">
    <property type="entry name" value="DUF8021"/>
    <property type="match status" value="1"/>
</dbReference>
<feature type="domain" description="DUF8021" evidence="3">
    <location>
        <begin position="151"/>
        <end position="259"/>
    </location>
</feature>
<dbReference type="OrthoDB" id="3504677at2759"/>
<feature type="signal peptide" evidence="2">
    <location>
        <begin position="1"/>
        <end position="21"/>
    </location>
</feature>
<dbReference type="EMBL" id="ML987193">
    <property type="protein sequence ID" value="KAF2251481.1"/>
    <property type="molecule type" value="Genomic_DNA"/>
</dbReference>
<dbReference type="GeneID" id="54576842"/>
<name>A0A6A6IM12_9PLEO</name>
<dbReference type="AlphaFoldDB" id="A0A6A6IM12"/>
<keyword evidence="5" id="KW-1185">Reference proteome</keyword>
<evidence type="ECO:0000313" key="4">
    <source>
        <dbReference type="EMBL" id="KAF2251481.1"/>
    </source>
</evidence>
<keyword evidence="2" id="KW-0732">Signal</keyword>
<evidence type="ECO:0000256" key="1">
    <source>
        <dbReference type="SAM" id="MobiDB-lite"/>
    </source>
</evidence>
<gene>
    <name evidence="4" type="ORF">BU26DRAFT_423500</name>
</gene>
<organism evidence="4 5">
    <name type="scientific">Trematosphaeria pertusa</name>
    <dbReference type="NCBI Taxonomy" id="390896"/>
    <lineage>
        <taxon>Eukaryota</taxon>
        <taxon>Fungi</taxon>
        <taxon>Dikarya</taxon>
        <taxon>Ascomycota</taxon>
        <taxon>Pezizomycotina</taxon>
        <taxon>Dothideomycetes</taxon>
        <taxon>Pleosporomycetidae</taxon>
        <taxon>Pleosporales</taxon>
        <taxon>Massarineae</taxon>
        <taxon>Trematosphaeriaceae</taxon>
        <taxon>Trematosphaeria</taxon>
    </lineage>
</organism>
<accession>A0A6A6IM12</accession>
<evidence type="ECO:0000256" key="2">
    <source>
        <dbReference type="SAM" id="SignalP"/>
    </source>
</evidence>
<proteinExistence type="predicted"/>
<feature type="region of interest" description="Disordered" evidence="1">
    <location>
        <begin position="183"/>
        <end position="212"/>
    </location>
</feature>
<evidence type="ECO:0000313" key="5">
    <source>
        <dbReference type="Proteomes" id="UP000800094"/>
    </source>
</evidence>
<reference evidence="4" key="1">
    <citation type="journal article" date="2020" name="Stud. Mycol.">
        <title>101 Dothideomycetes genomes: a test case for predicting lifestyles and emergence of pathogens.</title>
        <authorList>
            <person name="Haridas S."/>
            <person name="Albert R."/>
            <person name="Binder M."/>
            <person name="Bloem J."/>
            <person name="Labutti K."/>
            <person name="Salamov A."/>
            <person name="Andreopoulos B."/>
            <person name="Baker S."/>
            <person name="Barry K."/>
            <person name="Bills G."/>
            <person name="Bluhm B."/>
            <person name="Cannon C."/>
            <person name="Castanera R."/>
            <person name="Culley D."/>
            <person name="Daum C."/>
            <person name="Ezra D."/>
            <person name="Gonzalez J."/>
            <person name="Henrissat B."/>
            <person name="Kuo A."/>
            <person name="Liang C."/>
            <person name="Lipzen A."/>
            <person name="Lutzoni F."/>
            <person name="Magnuson J."/>
            <person name="Mondo S."/>
            <person name="Nolan M."/>
            <person name="Ohm R."/>
            <person name="Pangilinan J."/>
            <person name="Park H.-J."/>
            <person name="Ramirez L."/>
            <person name="Alfaro M."/>
            <person name="Sun H."/>
            <person name="Tritt A."/>
            <person name="Yoshinaga Y."/>
            <person name="Zwiers L.-H."/>
            <person name="Turgeon B."/>
            <person name="Goodwin S."/>
            <person name="Spatafora J."/>
            <person name="Crous P."/>
            <person name="Grigoriev I."/>
        </authorList>
    </citation>
    <scope>NUCLEOTIDE SEQUENCE</scope>
    <source>
        <strain evidence="4">CBS 122368</strain>
    </source>
</reference>
<evidence type="ECO:0000259" key="3">
    <source>
        <dbReference type="Pfam" id="PF26061"/>
    </source>
</evidence>